<dbReference type="Proteomes" id="UP000525078">
    <property type="component" value="Unassembled WGS sequence"/>
</dbReference>
<dbReference type="PANTHER" id="PTHR47074">
    <property type="entry name" value="BNAC02G40300D PROTEIN"/>
    <property type="match status" value="1"/>
</dbReference>
<gene>
    <name evidence="2" type="ORF">F8388_027032</name>
</gene>
<dbReference type="InterPro" id="IPR052929">
    <property type="entry name" value="RNase_H-like_EbsB-rel"/>
</dbReference>
<dbReference type="Pfam" id="PF13456">
    <property type="entry name" value="RVT_3"/>
    <property type="match status" value="1"/>
</dbReference>
<accession>A0A7J6FRD9</accession>
<evidence type="ECO:0000313" key="2">
    <source>
        <dbReference type="EMBL" id="KAF4372359.1"/>
    </source>
</evidence>
<protein>
    <recommendedName>
        <fullName evidence="1">RNase H type-1 domain-containing protein</fullName>
    </recommendedName>
</protein>
<comment type="caution">
    <text evidence="2">The sequence shown here is derived from an EMBL/GenBank/DDBJ whole genome shotgun (WGS) entry which is preliminary data.</text>
</comment>
<evidence type="ECO:0000259" key="1">
    <source>
        <dbReference type="Pfam" id="PF13456"/>
    </source>
</evidence>
<organism evidence="2 3">
    <name type="scientific">Cannabis sativa</name>
    <name type="common">Hemp</name>
    <name type="synonym">Marijuana</name>
    <dbReference type="NCBI Taxonomy" id="3483"/>
    <lineage>
        <taxon>Eukaryota</taxon>
        <taxon>Viridiplantae</taxon>
        <taxon>Streptophyta</taxon>
        <taxon>Embryophyta</taxon>
        <taxon>Tracheophyta</taxon>
        <taxon>Spermatophyta</taxon>
        <taxon>Magnoliopsida</taxon>
        <taxon>eudicotyledons</taxon>
        <taxon>Gunneridae</taxon>
        <taxon>Pentapetalae</taxon>
        <taxon>rosids</taxon>
        <taxon>fabids</taxon>
        <taxon>Rosales</taxon>
        <taxon>Cannabaceae</taxon>
        <taxon>Cannabis</taxon>
    </lineage>
</organism>
<dbReference type="PANTHER" id="PTHR47074:SF48">
    <property type="entry name" value="POLYNUCLEOTIDYL TRANSFERASE, RIBONUCLEASE H-LIKE SUPERFAMILY PROTEIN"/>
    <property type="match status" value="1"/>
</dbReference>
<name>A0A7J6FRD9_CANSA</name>
<evidence type="ECO:0000313" key="3">
    <source>
        <dbReference type="Proteomes" id="UP000525078"/>
    </source>
</evidence>
<proteinExistence type="predicted"/>
<dbReference type="GO" id="GO:0003676">
    <property type="term" value="F:nucleic acid binding"/>
    <property type="evidence" value="ECO:0007669"/>
    <property type="project" value="InterPro"/>
</dbReference>
<reference evidence="2 3" key="1">
    <citation type="journal article" date="2020" name="bioRxiv">
        <title>Sequence and annotation of 42 cannabis genomes reveals extensive copy number variation in cannabinoid synthesis and pathogen resistance genes.</title>
        <authorList>
            <person name="Mckernan K.J."/>
            <person name="Helbert Y."/>
            <person name="Kane L.T."/>
            <person name="Ebling H."/>
            <person name="Zhang L."/>
            <person name="Liu B."/>
            <person name="Eaton Z."/>
            <person name="Mclaughlin S."/>
            <person name="Kingan S."/>
            <person name="Baybayan P."/>
            <person name="Concepcion G."/>
            <person name="Jordan M."/>
            <person name="Riva A."/>
            <person name="Barbazuk W."/>
            <person name="Harkins T."/>
        </authorList>
    </citation>
    <scope>NUCLEOTIDE SEQUENCE [LARGE SCALE GENOMIC DNA]</scope>
    <source>
        <strain evidence="3">cv. Jamaican Lion 4</strain>
        <tissue evidence="2">Leaf</tissue>
    </source>
</reference>
<dbReference type="EMBL" id="JAATIP010000105">
    <property type="protein sequence ID" value="KAF4372359.1"/>
    <property type="molecule type" value="Genomic_DNA"/>
</dbReference>
<feature type="domain" description="RNase H type-1" evidence="1">
    <location>
        <begin position="128"/>
        <end position="198"/>
    </location>
</feature>
<dbReference type="InterPro" id="IPR002156">
    <property type="entry name" value="RNaseH_domain"/>
</dbReference>
<dbReference type="GO" id="GO:0004523">
    <property type="term" value="F:RNA-DNA hybrid ribonuclease activity"/>
    <property type="evidence" value="ECO:0007669"/>
    <property type="project" value="InterPro"/>
</dbReference>
<dbReference type="AlphaFoldDB" id="A0A7J6FRD9"/>
<sequence>MFCGQSAGDDANHFLSICTVTQHLWFASQWNFCSSALNFSSGRELVLWLHKPSFRHLLSKEESQEFFLYGTLLYHKLWMMRNDMYHHGTPLDLTKLQKQVKGGFIEHSVEKVRWGLPRPGRIKGFVDFAKSDEDGAVAAVFFDPSDSVMAFGAKKVSVSSVFQGELEAMRFGVDLAARLHLGSLCILSDNLHLVQSVKAMSYPF</sequence>